<dbReference type="InterPro" id="IPR004472">
    <property type="entry name" value="DTB_synth_BioD"/>
</dbReference>
<comment type="caution">
    <text evidence="3">The sequence shown here is derived from an EMBL/GenBank/DDBJ whole genome shotgun (WGS) entry which is preliminary data.</text>
</comment>
<comment type="subunit">
    <text evidence="2">Homodimer.</text>
</comment>
<dbReference type="EMBL" id="JAUCDY010000014">
    <property type="protein sequence ID" value="MDM7858661.1"/>
    <property type="molecule type" value="Genomic_DNA"/>
</dbReference>
<comment type="subcellular location">
    <subcellularLocation>
        <location evidence="2">Cytoplasm</location>
    </subcellularLocation>
</comment>
<comment type="catalytic activity">
    <reaction evidence="2">
        <text>(7R,8S)-7,8-diammoniononanoate + CO2 + ATP = (4R,5S)-dethiobiotin + ADP + phosphate + 3 H(+)</text>
        <dbReference type="Rhea" id="RHEA:15805"/>
        <dbReference type="ChEBI" id="CHEBI:15378"/>
        <dbReference type="ChEBI" id="CHEBI:16526"/>
        <dbReference type="ChEBI" id="CHEBI:30616"/>
        <dbReference type="ChEBI" id="CHEBI:43474"/>
        <dbReference type="ChEBI" id="CHEBI:149469"/>
        <dbReference type="ChEBI" id="CHEBI:149473"/>
        <dbReference type="ChEBI" id="CHEBI:456216"/>
        <dbReference type="EC" id="6.3.3.3"/>
    </reaction>
</comment>
<dbReference type="InterPro" id="IPR027417">
    <property type="entry name" value="P-loop_NTPase"/>
</dbReference>
<accession>A0ABT7SR41</accession>
<keyword evidence="2" id="KW-0460">Magnesium</keyword>
<dbReference type="NCBIfam" id="TIGR00347">
    <property type="entry name" value="bioD"/>
    <property type="match status" value="1"/>
</dbReference>
<evidence type="ECO:0000256" key="1">
    <source>
        <dbReference type="ARBA" id="ARBA00022756"/>
    </source>
</evidence>
<dbReference type="GO" id="GO:0004141">
    <property type="term" value="F:dethiobiotin synthase activity"/>
    <property type="evidence" value="ECO:0007669"/>
    <property type="project" value="UniProtKB-EC"/>
</dbReference>
<feature type="binding site" evidence="2">
    <location>
        <position position="42"/>
    </location>
    <ligand>
        <name>substrate</name>
    </ligand>
</feature>
<comment type="pathway">
    <text evidence="2">Cofactor biosynthesis; biotin biosynthesis; biotin from 7,8-diaminononanoate: step 1/2.</text>
</comment>
<dbReference type="Pfam" id="PF13500">
    <property type="entry name" value="AAA_26"/>
    <property type="match status" value="1"/>
</dbReference>
<feature type="binding site" evidence="2">
    <location>
        <begin position="177"/>
        <end position="178"/>
    </location>
    <ligand>
        <name>ATP</name>
        <dbReference type="ChEBI" id="CHEBI:30616"/>
    </ligand>
</feature>
<sequence>MGNAFFITGTDTDVGKTTVAAGLLCAARRQGFSTLAIKPVASGCDLTPQGLRNSDALALAQQSSIKLPYAQINPFAFAPAIAPHLAAQQAGVKLDVTTLQQACLQVVNQQADLTIIEGAGGWRVPICASQTMADLAKALQLPVILVVGVRLGCINHALLTAEAIAQDGLKLTGWIANCLDPTMPALADNLISLEQHLKSPCLAQVPWVADDNIEHIAEHFSALMPQLLAVSDPD</sequence>
<keyword evidence="2" id="KW-0547">Nucleotide-binding</keyword>
<name>A0ABT7SR41_9GAMM</name>
<keyword evidence="2 3" id="KW-0436">Ligase</keyword>
<dbReference type="RefSeq" id="WP_289411443.1">
    <property type="nucleotide sequence ID" value="NZ_JAUCDY010000014.1"/>
</dbReference>
<feature type="binding site" evidence="2">
    <location>
        <begin position="206"/>
        <end position="208"/>
    </location>
    <ligand>
        <name>ATP</name>
        <dbReference type="ChEBI" id="CHEBI:30616"/>
    </ligand>
</feature>
<dbReference type="PANTHER" id="PTHR43210:SF5">
    <property type="entry name" value="DETHIOBIOTIN SYNTHETASE"/>
    <property type="match status" value="1"/>
</dbReference>
<keyword evidence="2" id="KW-0067">ATP-binding</keyword>
<dbReference type="HAMAP" id="MF_00336">
    <property type="entry name" value="BioD"/>
    <property type="match status" value="1"/>
</dbReference>
<feature type="binding site" evidence="2">
    <location>
        <position position="55"/>
    </location>
    <ligand>
        <name>ATP</name>
        <dbReference type="ChEBI" id="CHEBI:30616"/>
    </ligand>
</feature>
<dbReference type="Gene3D" id="3.40.50.300">
    <property type="entry name" value="P-loop containing nucleotide triphosphate hydrolases"/>
    <property type="match status" value="1"/>
</dbReference>
<feature type="active site" evidence="2">
    <location>
        <position position="38"/>
    </location>
</feature>
<organism evidence="3 4">
    <name type="scientific">Thiopseudomonas acetoxidans</name>
    <dbReference type="NCBI Taxonomy" id="3041622"/>
    <lineage>
        <taxon>Bacteria</taxon>
        <taxon>Pseudomonadati</taxon>
        <taxon>Pseudomonadota</taxon>
        <taxon>Gammaproteobacteria</taxon>
        <taxon>Pseudomonadales</taxon>
        <taxon>Pseudomonadaceae</taxon>
        <taxon>Thiopseudomonas</taxon>
    </lineage>
</organism>
<feature type="binding site" evidence="2">
    <location>
        <position position="117"/>
    </location>
    <ligand>
        <name>Mg(2+)</name>
        <dbReference type="ChEBI" id="CHEBI:18420"/>
    </ligand>
</feature>
<gene>
    <name evidence="2 3" type="primary">bioD</name>
    <name evidence="3" type="ORF">QEZ41_10320</name>
</gene>
<feature type="binding site" evidence="2">
    <location>
        <begin position="117"/>
        <end position="120"/>
    </location>
    <ligand>
        <name>ATP</name>
        <dbReference type="ChEBI" id="CHEBI:30616"/>
    </ligand>
</feature>
<comment type="caution">
    <text evidence="2">Lacks conserved residue(s) required for the propagation of feature annotation.</text>
</comment>
<keyword evidence="2" id="KW-0963">Cytoplasm</keyword>
<dbReference type="EC" id="6.3.3.3" evidence="2"/>
<keyword evidence="2" id="KW-0479">Metal-binding</keyword>
<comment type="similarity">
    <text evidence="2">Belongs to the dethiobiotin synthetase family.</text>
</comment>
<evidence type="ECO:0000256" key="2">
    <source>
        <dbReference type="HAMAP-Rule" id="MF_00336"/>
    </source>
</evidence>
<proteinExistence type="inferred from homology"/>
<reference evidence="3 4" key="1">
    <citation type="submission" date="2023-06" db="EMBL/GenBank/DDBJ databases">
        <title>Thiopseudomonas sp. CY1220 draft genome sequence.</title>
        <authorList>
            <person name="Zhao G."/>
            <person name="An M."/>
        </authorList>
    </citation>
    <scope>NUCLEOTIDE SEQUENCE [LARGE SCALE GENOMIC DNA]</scope>
    <source>
        <strain evidence="3 4">CY1220</strain>
    </source>
</reference>
<evidence type="ECO:0000313" key="4">
    <source>
        <dbReference type="Proteomes" id="UP001241056"/>
    </source>
</evidence>
<feature type="binding site" evidence="2">
    <location>
        <position position="55"/>
    </location>
    <ligand>
        <name>Mg(2+)</name>
        <dbReference type="ChEBI" id="CHEBI:18420"/>
    </ligand>
</feature>
<protein>
    <recommendedName>
        <fullName evidence="2">ATP-dependent dethiobiotin synthetase BioD</fullName>
        <ecNumber evidence="2">6.3.3.3</ecNumber>
    </recommendedName>
    <alternativeName>
        <fullName evidence="2">DTB synthetase</fullName>
        <shortName evidence="2">DTBS</shortName>
    </alternativeName>
    <alternativeName>
        <fullName evidence="2">Dethiobiotin synthase</fullName>
    </alternativeName>
</protein>
<feature type="binding site" evidence="2">
    <location>
        <position position="17"/>
    </location>
    <ligand>
        <name>Mg(2+)</name>
        <dbReference type="ChEBI" id="CHEBI:18420"/>
    </ligand>
</feature>
<feature type="binding site" evidence="2">
    <location>
        <begin position="13"/>
        <end position="18"/>
    </location>
    <ligand>
        <name>ATP</name>
        <dbReference type="ChEBI" id="CHEBI:30616"/>
    </ligand>
</feature>
<evidence type="ECO:0000313" key="3">
    <source>
        <dbReference type="EMBL" id="MDM7858661.1"/>
    </source>
</evidence>
<dbReference type="SUPFAM" id="SSF52540">
    <property type="entry name" value="P-loop containing nucleoside triphosphate hydrolases"/>
    <property type="match status" value="1"/>
</dbReference>
<dbReference type="PANTHER" id="PTHR43210">
    <property type="entry name" value="DETHIOBIOTIN SYNTHETASE"/>
    <property type="match status" value="1"/>
</dbReference>
<dbReference type="PIRSF" id="PIRSF006755">
    <property type="entry name" value="DTB_synth"/>
    <property type="match status" value="1"/>
</dbReference>
<comment type="function">
    <text evidence="2">Catalyzes a mechanistically unusual reaction, the ATP-dependent insertion of CO2 between the N7 and N8 nitrogen atoms of 7,8-diaminopelargonic acid (DAPA, also called 7,8-diammoniononanoate) to form a ureido ring.</text>
</comment>
<keyword evidence="4" id="KW-1185">Reference proteome</keyword>
<dbReference type="Proteomes" id="UP001241056">
    <property type="component" value="Unassembled WGS sequence"/>
</dbReference>
<dbReference type="CDD" id="cd03109">
    <property type="entry name" value="DTBS"/>
    <property type="match status" value="1"/>
</dbReference>
<comment type="cofactor">
    <cofactor evidence="2">
        <name>Mg(2+)</name>
        <dbReference type="ChEBI" id="CHEBI:18420"/>
    </cofactor>
</comment>
<keyword evidence="1 2" id="KW-0093">Biotin biosynthesis</keyword>